<dbReference type="InterPro" id="IPR007280">
    <property type="entry name" value="Peptidase_C_arc/bac"/>
</dbReference>
<feature type="signal peptide" evidence="1">
    <location>
        <begin position="1"/>
        <end position="24"/>
    </location>
</feature>
<dbReference type="NCBIfam" id="NF038127">
    <property type="entry name" value="FDP_fam"/>
    <property type="match status" value="1"/>
</dbReference>
<gene>
    <name evidence="3" type="ORF">FHS72_000683</name>
</gene>
<evidence type="ECO:0000313" key="4">
    <source>
        <dbReference type="Proteomes" id="UP000535415"/>
    </source>
</evidence>
<evidence type="ECO:0000256" key="1">
    <source>
        <dbReference type="SAM" id="SignalP"/>
    </source>
</evidence>
<dbReference type="RefSeq" id="WP_183525596.1">
    <property type="nucleotide sequence ID" value="NZ_JACIJM010000002.1"/>
</dbReference>
<comment type="caution">
    <text evidence="3">The sequence shown here is derived from an EMBL/GenBank/DDBJ whole genome shotgun (WGS) entry which is preliminary data.</text>
</comment>
<proteinExistence type="predicted"/>
<protein>
    <recommendedName>
        <fullName evidence="2">Peptidase C-terminal archaeal/bacterial domain-containing protein</fullName>
    </recommendedName>
</protein>
<keyword evidence="1" id="KW-0732">Signal</keyword>
<reference evidence="3 4" key="1">
    <citation type="submission" date="2020-08" db="EMBL/GenBank/DDBJ databases">
        <title>Genomic Encyclopedia of Type Strains, Phase IV (KMG-IV): sequencing the most valuable type-strain genomes for metagenomic binning, comparative biology and taxonomic classification.</title>
        <authorList>
            <person name="Goeker M."/>
        </authorList>
    </citation>
    <scope>NUCLEOTIDE SEQUENCE [LARGE SCALE GENOMIC DNA]</scope>
    <source>
        <strain evidence="3 4">DSM 101064</strain>
    </source>
</reference>
<feature type="domain" description="Peptidase C-terminal archaeal/bacterial" evidence="2">
    <location>
        <begin position="194"/>
        <end position="261"/>
    </location>
</feature>
<dbReference type="Gene3D" id="2.60.120.380">
    <property type="match status" value="2"/>
</dbReference>
<dbReference type="AlphaFoldDB" id="A0A7W9EYP5"/>
<sequence>MRHFNLPSLALATATLAMASPAFAQDMCGFGDGQWIGGSEAASDMTTADAHQEQMALVLGGNEYVSLFTLSGPTNVRVEAQGRGAGDPLLDLYDATGSILLSDDDSGGGGAARAETQLDAGTYCVAVKSYDGAPLTAFVRVGRTEQEALTTGAESDVVIDDPDVAMASGSCAEARPLDGSLANGLTGTASVSENAFWSFSLAQDTPVSLTASNSDADPVMTLRDADGNHIDENDDFDGLDSRIEYSDTGLAAGDYCIEVRALDGDDLPIAVAVTEYDPVAAQMALYASGDVAPPLDGSVPFTDLGVLETRLRQDVATTGQMSWFALEMPEAGLLLAESVSVGNEGDPLMVAFDDLGRQVGRNDDYGDGYDSLIAARVNAGTYLVGVRQLDEVATGSVRMVFERYTAAR</sequence>
<name>A0A7W9EYP5_9RHOB</name>
<keyword evidence="4" id="KW-1185">Reference proteome</keyword>
<evidence type="ECO:0000259" key="2">
    <source>
        <dbReference type="Pfam" id="PF04151"/>
    </source>
</evidence>
<dbReference type="Proteomes" id="UP000535415">
    <property type="component" value="Unassembled WGS sequence"/>
</dbReference>
<dbReference type="EMBL" id="JACIJM010000002">
    <property type="protein sequence ID" value="MBB5721076.1"/>
    <property type="molecule type" value="Genomic_DNA"/>
</dbReference>
<organism evidence="3 4">
    <name type="scientific">Yoonia ponticola</name>
    <dbReference type="NCBI Taxonomy" id="1524255"/>
    <lineage>
        <taxon>Bacteria</taxon>
        <taxon>Pseudomonadati</taxon>
        <taxon>Pseudomonadota</taxon>
        <taxon>Alphaproteobacteria</taxon>
        <taxon>Rhodobacterales</taxon>
        <taxon>Paracoccaceae</taxon>
        <taxon>Yoonia</taxon>
    </lineage>
</organism>
<accession>A0A7W9EYP5</accession>
<feature type="chain" id="PRO_5031423430" description="Peptidase C-terminal archaeal/bacterial domain-containing protein" evidence="1">
    <location>
        <begin position="25"/>
        <end position="408"/>
    </location>
</feature>
<evidence type="ECO:0000313" key="3">
    <source>
        <dbReference type="EMBL" id="MBB5721076.1"/>
    </source>
</evidence>
<dbReference type="Pfam" id="PF04151">
    <property type="entry name" value="PPC"/>
    <property type="match status" value="1"/>
</dbReference>